<feature type="transmembrane region" description="Helical" evidence="5">
    <location>
        <begin position="38"/>
        <end position="57"/>
    </location>
</feature>
<comment type="caution">
    <text evidence="7">The sequence shown here is derived from an EMBL/GenBank/DDBJ whole genome shotgun (WGS) entry which is preliminary data.</text>
</comment>
<dbReference type="InterPro" id="IPR001902">
    <property type="entry name" value="SLC26A/SulP_fam"/>
</dbReference>
<organism evidence="7 8">
    <name type="scientific">Nitrospina gracilis (strain 3/211)</name>
    <dbReference type="NCBI Taxonomy" id="1266370"/>
    <lineage>
        <taxon>Bacteria</taxon>
        <taxon>Pseudomonadati</taxon>
        <taxon>Nitrospinota/Tectimicrobiota group</taxon>
        <taxon>Nitrospinota</taxon>
        <taxon>Nitrospinia</taxon>
        <taxon>Nitrospinales</taxon>
        <taxon>Nitrospinaceae</taxon>
        <taxon>Nitrospina</taxon>
    </lineage>
</organism>
<keyword evidence="8" id="KW-1185">Reference proteome</keyword>
<name>M1YYU0_NITG3</name>
<feature type="transmembrane region" description="Helical" evidence="5">
    <location>
        <begin position="265"/>
        <end position="288"/>
    </location>
</feature>
<dbReference type="PANTHER" id="PTHR11814">
    <property type="entry name" value="SULFATE TRANSPORTER"/>
    <property type="match status" value="1"/>
</dbReference>
<comment type="subcellular location">
    <subcellularLocation>
        <location evidence="1">Membrane</location>
        <topology evidence="1">Multi-pass membrane protein</topology>
    </subcellularLocation>
</comment>
<dbReference type="RefSeq" id="WP_005008992.1">
    <property type="nucleotide sequence ID" value="NZ_HG422173.1"/>
</dbReference>
<evidence type="ECO:0000256" key="1">
    <source>
        <dbReference type="ARBA" id="ARBA00004141"/>
    </source>
</evidence>
<feature type="transmembrane region" description="Helical" evidence="5">
    <location>
        <begin position="63"/>
        <end position="80"/>
    </location>
</feature>
<evidence type="ECO:0000256" key="3">
    <source>
        <dbReference type="ARBA" id="ARBA00022989"/>
    </source>
</evidence>
<dbReference type="InterPro" id="IPR036513">
    <property type="entry name" value="STAS_dom_sf"/>
</dbReference>
<dbReference type="Pfam" id="PF01740">
    <property type="entry name" value="STAS"/>
    <property type="match status" value="1"/>
</dbReference>
<evidence type="ECO:0000313" key="8">
    <source>
        <dbReference type="Proteomes" id="UP000011704"/>
    </source>
</evidence>
<dbReference type="InterPro" id="IPR002645">
    <property type="entry name" value="STAS_dom"/>
</dbReference>
<evidence type="ECO:0000313" key="7">
    <source>
        <dbReference type="EMBL" id="CCQ90887.1"/>
    </source>
</evidence>
<dbReference type="Proteomes" id="UP000011704">
    <property type="component" value="Unassembled WGS sequence"/>
</dbReference>
<feature type="transmembrane region" description="Helical" evidence="5">
    <location>
        <begin position="191"/>
        <end position="210"/>
    </location>
</feature>
<dbReference type="FunCoup" id="M1YYU0">
    <property type="interactions" value="161"/>
</dbReference>
<gene>
    <name evidence="7" type="ORF">NITGR_470006</name>
</gene>
<keyword evidence="2 5" id="KW-0812">Transmembrane</keyword>
<keyword evidence="3 5" id="KW-1133">Transmembrane helix</keyword>
<feature type="transmembrane region" description="Helical" evidence="5">
    <location>
        <begin position="147"/>
        <end position="171"/>
    </location>
</feature>
<feature type="transmembrane region" description="Helical" evidence="5">
    <location>
        <begin position="222"/>
        <end position="242"/>
    </location>
</feature>
<accession>M1YYU0</accession>
<dbReference type="Pfam" id="PF00916">
    <property type="entry name" value="Sulfate_transp"/>
    <property type="match status" value="1"/>
</dbReference>
<evidence type="ECO:0000256" key="5">
    <source>
        <dbReference type="SAM" id="Phobius"/>
    </source>
</evidence>
<reference evidence="7 8" key="1">
    <citation type="journal article" date="2013" name="Front. Microbiol.">
        <title>The genome of Nitrospina gracilis illuminates the metabolism and evolution of the major marine nitrite oxidizer.</title>
        <authorList>
            <person name="Luecker S."/>
            <person name="Nowka B."/>
            <person name="Rattei T."/>
            <person name="Spieck E."/>
            <person name="and Daims H."/>
        </authorList>
    </citation>
    <scope>NUCLEOTIDE SEQUENCE [LARGE SCALE GENOMIC DNA]</scope>
    <source>
        <strain evidence="7 8">3/211</strain>
    </source>
</reference>
<dbReference type="SUPFAM" id="SSF52091">
    <property type="entry name" value="SpoIIaa-like"/>
    <property type="match status" value="1"/>
</dbReference>
<evidence type="ECO:0000259" key="6">
    <source>
        <dbReference type="PROSITE" id="PS50801"/>
    </source>
</evidence>
<dbReference type="AlphaFoldDB" id="M1YYU0"/>
<protein>
    <submittedName>
        <fullName evidence="7">Sulfate permease</fullName>
    </submittedName>
</protein>
<dbReference type="EMBL" id="CAQJ01000052">
    <property type="protein sequence ID" value="CCQ90887.1"/>
    <property type="molecule type" value="Genomic_DNA"/>
</dbReference>
<dbReference type="InterPro" id="IPR011547">
    <property type="entry name" value="SLC26A/SulP_dom"/>
</dbReference>
<evidence type="ECO:0000256" key="2">
    <source>
        <dbReference type="ARBA" id="ARBA00022692"/>
    </source>
</evidence>
<dbReference type="InParanoid" id="M1YYU0"/>
<dbReference type="STRING" id="1266370.NITGR_470006"/>
<dbReference type="GO" id="GO:0016020">
    <property type="term" value="C:membrane"/>
    <property type="evidence" value="ECO:0007669"/>
    <property type="project" value="UniProtKB-SubCell"/>
</dbReference>
<dbReference type="Gene3D" id="3.30.750.24">
    <property type="entry name" value="STAS domain"/>
    <property type="match status" value="1"/>
</dbReference>
<sequence>MQTKTLNIASMPKVEKERANLSLKSYFQYDLNNLKGDIFGGVTAGIVALPLALAFGVQSGMGAIAGLYGAIALGFFAALFGGTRQQISGPTGPMTVVSTVVVMTAVQNMGSLEAAFGTIIAIFFLSGVFLIGYGVMKLGTYIRYIPYPVVSGFMTGIGVIIIILQIFPFMGQKSPKTIPAVFHDLPKALTAINWEAVLVATATIAIIYIFPRITKAIPSTLVALFAVSGISGWVGLNVPLIGDIPDGFPELRIGEMSLEGMKMGLIIKLALTLSLLGAIDSLLTSVVADNITKTKHNSNQELVGQGIGNMAAAAIGGLPGAGATMRTLVNINSGGVTRLSGIVHALVLLVILMGAGVYASQIPLAVLAGILITVGIGIIDYKGMRHIKEVPRADAVVMILVLALTVFVDLIQAVAAGLILASVLFMKQMSDQAGRDIKISPLRSYSKEIPWDDEHIPAHIMDKIYVKHLDGPLFFGFAPAFQELAKTLPDIRVVIFRMKKVPHIDQTGLYALEEVIREFENRNIAVVMTGLQDQPLRMLRRINIVPGMIPEQYLFPSFEDCMNWLEEELSDASQEDMHAFFDELDNVRRQQKLIPKYRL</sequence>
<evidence type="ECO:0000256" key="4">
    <source>
        <dbReference type="ARBA" id="ARBA00023136"/>
    </source>
</evidence>
<dbReference type="PROSITE" id="PS50801">
    <property type="entry name" value="STAS"/>
    <property type="match status" value="1"/>
</dbReference>
<dbReference type="GO" id="GO:0055085">
    <property type="term" value="P:transmembrane transport"/>
    <property type="evidence" value="ECO:0007669"/>
    <property type="project" value="InterPro"/>
</dbReference>
<proteinExistence type="predicted"/>
<dbReference type="HOGENOM" id="CLU_003182_13_1_0"/>
<feature type="transmembrane region" description="Helical" evidence="5">
    <location>
        <begin position="115"/>
        <end position="135"/>
    </location>
</feature>
<feature type="transmembrane region" description="Helical" evidence="5">
    <location>
        <begin position="92"/>
        <end position="109"/>
    </location>
</feature>
<feature type="transmembrane region" description="Helical" evidence="5">
    <location>
        <begin position="395"/>
        <end position="425"/>
    </location>
</feature>
<feature type="domain" description="STAS" evidence="6">
    <location>
        <begin position="454"/>
        <end position="565"/>
    </location>
</feature>
<dbReference type="CDD" id="cd07042">
    <property type="entry name" value="STAS_SulP_like_sulfate_transporter"/>
    <property type="match status" value="1"/>
</dbReference>
<feature type="transmembrane region" description="Helical" evidence="5">
    <location>
        <begin position="335"/>
        <end position="358"/>
    </location>
</feature>
<feature type="transmembrane region" description="Helical" evidence="5">
    <location>
        <begin position="364"/>
        <end position="383"/>
    </location>
</feature>
<keyword evidence="4 5" id="KW-0472">Membrane</keyword>